<protein>
    <recommendedName>
        <fullName evidence="11">PA domain-containing protein</fullName>
    </recommendedName>
</protein>
<dbReference type="GO" id="GO:0005765">
    <property type="term" value="C:lysosomal membrane"/>
    <property type="evidence" value="ECO:0007669"/>
    <property type="project" value="TreeGrafter"/>
</dbReference>
<dbReference type="PANTHER" id="PTHR12174:SF75">
    <property type="entry name" value="SIGNAL PEPTIDE PEPTIDASE-LIKE 2"/>
    <property type="match status" value="1"/>
</dbReference>
<name>A0A7S2WGZ6_9STRA</name>
<feature type="chain" id="PRO_5030961459" description="PA domain-containing protein" evidence="9">
    <location>
        <begin position="26"/>
        <end position="772"/>
    </location>
</feature>
<proteinExistence type="inferred from homology"/>
<feature type="transmembrane region" description="Helical" evidence="8">
    <location>
        <begin position="431"/>
        <end position="451"/>
    </location>
</feature>
<feature type="signal peptide" evidence="9">
    <location>
        <begin position="1"/>
        <end position="25"/>
    </location>
</feature>
<keyword evidence="4" id="KW-0378">Hydrolase</keyword>
<feature type="transmembrane region" description="Helical" evidence="8">
    <location>
        <begin position="507"/>
        <end position="528"/>
    </location>
</feature>
<dbReference type="Pfam" id="PF04258">
    <property type="entry name" value="Peptidase_A22B"/>
    <property type="match status" value="1"/>
</dbReference>
<dbReference type="GO" id="GO:0098553">
    <property type="term" value="C:lumenal side of endoplasmic reticulum membrane"/>
    <property type="evidence" value="ECO:0007669"/>
    <property type="project" value="TreeGrafter"/>
</dbReference>
<dbReference type="InterPro" id="IPR007369">
    <property type="entry name" value="Peptidase_A22B_SPP"/>
</dbReference>
<dbReference type="GO" id="GO:0098554">
    <property type="term" value="C:cytoplasmic side of endoplasmic reticulum membrane"/>
    <property type="evidence" value="ECO:0007669"/>
    <property type="project" value="TreeGrafter"/>
</dbReference>
<evidence type="ECO:0000256" key="3">
    <source>
        <dbReference type="ARBA" id="ARBA00022692"/>
    </source>
</evidence>
<evidence type="ECO:0000256" key="4">
    <source>
        <dbReference type="ARBA" id="ARBA00022801"/>
    </source>
</evidence>
<sequence length="772" mass="83961">MQLFTRVGSTLWVSIIIVQWSSSVAVVPTAKIDVRSTSGGMSTSLLASQASFGSNLPMGAKNNLPMLPVFPSNDNPLLCNKDILPATTTSSIPQVMMVPRGGCAFEEKAIAALHLGASAVIVYGTLASRYSLNVTNVTDYQYTTNDIIYPRDKSDYDCDKASAQIPLDQLSFSPLPYDSNNDPKLTSTTQGGNGLLFSPGDSCVSQRALLTGRTTPENNPTSMEACCAWDTYIWLYNDQKFTTLEQTLTFDIPSVYITIKDAGNLLNAIQSDPSIMLTLYRRDEPEYNLSALLIWALGVFVAALASYMSASEYRNAKNIIVAKLAQRNGANNINTASSDETRTLSTTTDGTRSRSKSPGKVHSEPSQQQALSEKPLQDLEDDFQNEMSTIRSTPREEELELGVGHAVGFVVFASGGLLTLFFLKAYSVVKVFYAFGCSSSIMQVIFLPLYQRIAKKFNVKDRNLVKSLFCDLGPLSLLEAAALVTSYGTGIFWLTISFTQRHPESNLFYWVMQDIMGACMCITFLNTIKLNSIKVASVLLIVAFLYDIFFVFITPLLTRGSESIMITVATSGGPPKGSHDWCEKYPDDKDCQGGNPLPMLFTIPRIADYRGGSSLLGLGDIVLPGLLLSFTARYDEAKRLLGIVRGGNGDTLVRCCCNGGYFVPVVIAYAIGLFMANAAVYLMNYGQPALLYLVPCCLGTVSFLGWRRGELSDLWDNPRALRGADSILYGDTPRSVVFGNSEVAAIATEANLGVAQNGQNDDSGNAPLLNLT</sequence>
<evidence type="ECO:0000256" key="2">
    <source>
        <dbReference type="ARBA" id="ARBA00006859"/>
    </source>
</evidence>
<dbReference type="GO" id="GO:0033619">
    <property type="term" value="P:membrane protein proteolysis"/>
    <property type="evidence" value="ECO:0007669"/>
    <property type="project" value="TreeGrafter"/>
</dbReference>
<organism evidence="10">
    <name type="scientific">Eucampia antarctica</name>
    <dbReference type="NCBI Taxonomy" id="49252"/>
    <lineage>
        <taxon>Eukaryota</taxon>
        <taxon>Sar</taxon>
        <taxon>Stramenopiles</taxon>
        <taxon>Ochrophyta</taxon>
        <taxon>Bacillariophyta</taxon>
        <taxon>Mediophyceae</taxon>
        <taxon>Biddulphiophycidae</taxon>
        <taxon>Hemiaulales</taxon>
        <taxon>Hemiaulaceae</taxon>
        <taxon>Eucampia</taxon>
    </lineage>
</organism>
<dbReference type="InterPro" id="IPR006639">
    <property type="entry name" value="Preselin/SPP"/>
</dbReference>
<comment type="subcellular location">
    <subcellularLocation>
        <location evidence="1">Endomembrane system</location>
        <topology evidence="1">Multi-pass membrane protein</topology>
    </subcellularLocation>
</comment>
<dbReference type="Gene3D" id="3.50.30.30">
    <property type="match status" value="1"/>
</dbReference>
<evidence type="ECO:0000256" key="8">
    <source>
        <dbReference type="SAM" id="Phobius"/>
    </source>
</evidence>
<dbReference type="SMART" id="SM00730">
    <property type="entry name" value="PSN"/>
    <property type="match status" value="1"/>
</dbReference>
<accession>A0A7S2WGZ6</accession>
<keyword evidence="9" id="KW-0732">Signal</keyword>
<evidence type="ECO:0000256" key="6">
    <source>
        <dbReference type="ARBA" id="ARBA00023136"/>
    </source>
</evidence>
<evidence type="ECO:0000256" key="1">
    <source>
        <dbReference type="ARBA" id="ARBA00004127"/>
    </source>
</evidence>
<dbReference type="AlphaFoldDB" id="A0A7S2WGZ6"/>
<dbReference type="GO" id="GO:0030660">
    <property type="term" value="C:Golgi-associated vesicle membrane"/>
    <property type="evidence" value="ECO:0007669"/>
    <property type="project" value="TreeGrafter"/>
</dbReference>
<feature type="transmembrane region" description="Helical" evidence="8">
    <location>
        <begin position="535"/>
        <end position="557"/>
    </location>
</feature>
<evidence type="ECO:0008006" key="11">
    <source>
        <dbReference type="Google" id="ProtNLM"/>
    </source>
</evidence>
<dbReference type="EMBL" id="HBHI01022261">
    <property type="protein sequence ID" value="CAD9687505.1"/>
    <property type="molecule type" value="Transcribed_RNA"/>
</dbReference>
<dbReference type="PANTHER" id="PTHR12174">
    <property type="entry name" value="SIGNAL PEPTIDE PEPTIDASE"/>
    <property type="match status" value="1"/>
</dbReference>
<reference evidence="10" key="1">
    <citation type="submission" date="2021-01" db="EMBL/GenBank/DDBJ databases">
        <authorList>
            <person name="Corre E."/>
            <person name="Pelletier E."/>
            <person name="Niang G."/>
            <person name="Scheremetjew M."/>
            <person name="Finn R."/>
            <person name="Kale V."/>
            <person name="Holt S."/>
            <person name="Cochrane G."/>
            <person name="Meng A."/>
            <person name="Brown T."/>
            <person name="Cohen L."/>
        </authorList>
    </citation>
    <scope>NUCLEOTIDE SEQUENCE</scope>
    <source>
        <strain evidence="10">CCMP1452</strain>
    </source>
</reference>
<evidence type="ECO:0000313" key="10">
    <source>
        <dbReference type="EMBL" id="CAD9687505.1"/>
    </source>
</evidence>
<comment type="similarity">
    <text evidence="2">Belongs to the peptidase A22B family.</text>
</comment>
<keyword evidence="5 8" id="KW-1133">Transmembrane helix</keyword>
<feature type="transmembrane region" description="Helical" evidence="8">
    <location>
        <begin position="287"/>
        <end position="307"/>
    </location>
</feature>
<feature type="transmembrane region" description="Helical" evidence="8">
    <location>
        <begin position="689"/>
        <end position="706"/>
    </location>
</feature>
<evidence type="ECO:0000256" key="9">
    <source>
        <dbReference type="SAM" id="SignalP"/>
    </source>
</evidence>
<feature type="region of interest" description="Disordered" evidence="7">
    <location>
        <begin position="332"/>
        <end position="375"/>
    </location>
</feature>
<evidence type="ECO:0000256" key="7">
    <source>
        <dbReference type="SAM" id="MobiDB-lite"/>
    </source>
</evidence>
<evidence type="ECO:0000256" key="5">
    <source>
        <dbReference type="ARBA" id="ARBA00022989"/>
    </source>
</evidence>
<feature type="transmembrane region" description="Helical" evidence="8">
    <location>
        <begin position="401"/>
        <end position="425"/>
    </location>
</feature>
<keyword evidence="3 8" id="KW-0812">Transmembrane</keyword>
<feature type="transmembrane region" description="Helical" evidence="8">
    <location>
        <begin position="472"/>
        <end position="495"/>
    </location>
</feature>
<dbReference type="GO" id="GO:0042500">
    <property type="term" value="F:aspartic endopeptidase activity, intramembrane cleaving"/>
    <property type="evidence" value="ECO:0007669"/>
    <property type="project" value="InterPro"/>
</dbReference>
<gene>
    <name evidence="10" type="ORF">EANT1437_LOCUS11451</name>
</gene>
<keyword evidence="6 8" id="KW-0472">Membrane</keyword>
<feature type="transmembrane region" description="Helical" evidence="8">
    <location>
        <begin position="661"/>
        <end position="682"/>
    </location>
</feature>